<protein>
    <submittedName>
        <fullName evidence="1">Uncharacterized protein</fullName>
    </submittedName>
</protein>
<proteinExistence type="predicted"/>
<accession>A0AC59ZBS8</accession>
<gene>
    <name evidence="1" type="ORF">MRATA1EN22A_LOCUS16402</name>
</gene>
<evidence type="ECO:0000313" key="1">
    <source>
        <dbReference type="EMBL" id="CAN0357321.1"/>
    </source>
</evidence>
<dbReference type="EMBL" id="OX596111">
    <property type="protein sequence ID" value="CAN0357321.1"/>
    <property type="molecule type" value="Genomic_DNA"/>
</dbReference>
<dbReference type="Proteomes" id="UP001162501">
    <property type="component" value="Chromosome 27"/>
</dbReference>
<name>A0AC59ZBS8_RANTA</name>
<reference evidence="1" key="2">
    <citation type="submission" date="2025-03" db="EMBL/GenBank/DDBJ databases">
        <authorList>
            <consortium name="ELIXIR-Norway"/>
            <consortium name="Elixir Norway"/>
        </authorList>
    </citation>
    <scope>NUCLEOTIDE SEQUENCE</scope>
</reference>
<sequence>MWGIPGELQRHREWRRRWKKSPAPPQRTGLLKGEGPAPKSGREGTPGPPPLKPHGEDSVPRPKGARSRKSRPHADVTLAADAGRGRRPLEGGDELPAAGTEADNRGNARPGRRPERPLFPLVRSARLFTQFFSCLRAQVVVLAPPPPAFLPDRADLVSKSLPYVGRGASAHEWGSGASCPEEMARSEPGPRRQSPLAARSRCLNVSPPQVQGPLGYHCERFVSRW</sequence>
<organism evidence="1 2">
    <name type="scientific">Rangifer tarandus platyrhynchus</name>
    <name type="common">Svalbard reindeer</name>
    <dbReference type="NCBI Taxonomy" id="3082113"/>
    <lineage>
        <taxon>Eukaryota</taxon>
        <taxon>Metazoa</taxon>
        <taxon>Chordata</taxon>
        <taxon>Craniata</taxon>
        <taxon>Vertebrata</taxon>
        <taxon>Euteleostomi</taxon>
        <taxon>Mammalia</taxon>
        <taxon>Eutheria</taxon>
        <taxon>Laurasiatheria</taxon>
        <taxon>Artiodactyla</taxon>
        <taxon>Ruminantia</taxon>
        <taxon>Pecora</taxon>
        <taxon>Cervidae</taxon>
        <taxon>Odocoileinae</taxon>
        <taxon>Rangifer</taxon>
    </lineage>
</organism>
<evidence type="ECO:0000313" key="2">
    <source>
        <dbReference type="Proteomes" id="UP001162501"/>
    </source>
</evidence>
<reference evidence="1" key="1">
    <citation type="submission" date="2023-05" db="EMBL/GenBank/DDBJ databases">
        <authorList>
            <consortium name="ELIXIR-Norway"/>
        </authorList>
    </citation>
    <scope>NUCLEOTIDE SEQUENCE</scope>
</reference>